<dbReference type="EMBL" id="AXCV01000393">
    <property type="protein sequence ID" value="KGO27571.1"/>
    <property type="molecule type" value="Genomic_DNA"/>
</dbReference>
<feature type="transmembrane region" description="Helical" evidence="1">
    <location>
        <begin position="17"/>
        <end position="39"/>
    </location>
</feature>
<name>A0ABR4XPL1_9LACO</name>
<evidence type="ECO:0000256" key="1">
    <source>
        <dbReference type="SAM" id="Phobius"/>
    </source>
</evidence>
<reference evidence="2 3" key="1">
    <citation type="journal article" date="2014" name="Antonie Van Leeuwenhoek">
        <title>Oenococcus alcoholitolerans sp. nov., a lactic acid bacteria isolated from cachaca and ethanol fermentation processes.</title>
        <authorList>
            <person name="Badotti F."/>
            <person name="Moreira A.P."/>
            <person name="Tonon L.A."/>
            <person name="de Lucena B.T."/>
            <person name="Gomes Fde C."/>
            <person name="Kruger R."/>
            <person name="Thompson C.C."/>
            <person name="de Morais M.A.Jr."/>
            <person name="Rosa C.A."/>
            <person name="Thompson F.L."/>
        </authorList>
    </citation>
    <scope>NUCLEOTIDE SEQUENCE [LARGE SCALE GENOMIC DNA]</scope>
    <source>
        <strain evidence="2 3">UFRJ-M7.2.18</strain>
    </source>
</reference>
<keyword evidence="1" id="KW-1133">Transmembrane helix</keyword>
<protein>
    <submittedName>
        <fullName evidence="2">Uncharacterized protein</fullName>
    </submittedName>
</protein>
<organism evidence="2 3">
    <name type="scientific">Oenococcus alcoholitolerans</name>
    <dbReference type="NCBI Taxonomy" id="931074"/>
    <lineage>
        <taxon>Bacteria</taxon>
        <taxon>Bacillati</taxon>
        <taxon>Bacillota</taxon>
        <taxon>Bacilli</taxon>
        <taxon>Lactobacillales</taxon>
        <taxon>Lactobacillaceae</taxon>
        <taxon>Oenococcus</taxon>
    </lineage>
</organism>
<keyword evidence="1" id="KW-0812">Transmembrane</keyword>
<gene>
    <name evidence="2" type="ORF">Q757_07530</name>
</gene>
<comment type="caution">
    <text evidence="2">The sequence shown here is derived from an EMBL/GenBank/DDBJ whole genome shotgun (WGS) entry which is preliminary data.</text>
</comment>
<keyword evidence="1" id="KW-0472">Membrane</keyword>
<dbReference type="Proteomes" id="UP000030023">
    <property type="component" value="Unassembled WGS sequence"/>
</dbReference>
<proteinExistence type="predicted"/>
<sequence>MISSFIVNRQLKCFYKVFWAGIGNIIGIAVIGTILLVAYSKTRTKNDSLKSEK</sequence>
<accession>A0ABR4XPL1</accession>
<evidence type="ECO:0000313" key="3">
    <source>
        <dbReference type="Proteomes" id="UP000030023"/>
    </source>
</evidence>
<keyword evidence="3" id="KW-1185">Reference proteome</keyword>
<evidence type="ECO:0000313" key="2">
    <source>
        <dbReference type="EMBL" id="KGO27571.1"/>
    </source>
</evidence>